<dbReference type="CDD" id="cd05403">
    <property type="entry name" value="NT_KNTase_like"/>
    <property type="match status" value="1"/>
</dbReference>
<organism evidence="2 3">
    <name type="scientific">Caldicellulosiruptor morganii</name>
    <dbReference type="NCBI Taxonomy" id="1387555"/>
    <lineage>
        <taxon>Bacteria</taxon>
        <taxon>Bacillati</taxon>
        <taxon>Bacillota</taxon>
        <taxon>Bacillota incertae sedis</taxon>
        <taxon>Caldicellulosiruptorales</taxon>
        <taxon>Caldicellulosiruptoraceae</taxon>
        <taxon>Caldicellulosiruptor</taxon>
    </lineage>
</organism>
<dbReference type="Gene3D" id="3.30.460.10">
    <property type="entry name" value="Beta Polymerase, domain 2"/>
    <property type="match status" value="1"/>
</dbReference>
<keyword evidence="3" id="KW-1185">Reference proteome</keyword>
<feature type="domain" description="Polymerase beta nucleotidyltransferase" evidence="1">
    <location>
        <begin position="8"/>
        <end position="98"/>
    </location>
</feature>
<dbReference type="InterPro" id="IPR043519">
    <property type="entry name" value="NT_sf"/>
</dbReference>
<proteinExistence type="predicted"/>
<accession>A0ABY7BSJ6</accession>
<evidence type="ECO:0000313" key="2">
    <source>
        <dbReference type="EMBL" id="WAM34950.1"/>
    </source>
</evidence>
<gene>
    <name evidence="2" type="ORF">OTK00_000344</name>
</gene>
<dbReference type="PANTHER" id="PTHR43852:SF2">
    <property type="entry name" value="PROTEIN ADENYLYLTRANSFERASE MNTA"/>
    <property type="match status" value="1"/>
</dbReference>
<protein>
    <submittedName>
        <fullName evidence="2">Nucleotidyltransferase domain-containing protein</fullName>
    </submittedName>
</protein>
<evidence type="ECO:0000259" key="1">
    <source>
        <dbReference type="Pfam" id="PF18765"/>
    </source>
</evidence>
<evidence type="ECO:0000313" key="3">
    <source>
        <dbReference type="Proteomes" id="UP001164909"/>
    </source>
</evidence>
<dbReference type="InterPro" id="IPR041633">
    <property type="entry name" value="Polbeta"/>
</dbReference>
<dbReference type="EMBL" id="CP113865">
    <property type="protein sequence ID" value="WAM34950.1"/>
    <property type="molecule type" value="Genomic_DNA"/>
</dbReference>
<name>A0ABY7BSJ6_9FIRM</name>
<dbReference type="SUPFAM" id="SSF81301">
    <property type="entry name" value="Nucleotidyltransferase"/>
    <property type="match status" value="1"/>
</dbReference>
<reference evidence="2" key="1">
    <citation type="submission" date="2022-12" db="EMBL/GenBank/DDBJ databases">
        <authorList>
            <person name="Bing R.G."/>
            <person name="Willard D.J."/>
            <person name="Manesh M.J.H."/>
            <person name="Laemthong T."/>
            <person name="Crosby J.R."/>
            <person name="Kelly R.M."/>
        </authorList>
    </citation>
    <scope>NUCLEOTIDE SEQUENCE</scope>
    <source>
        <strain evidence="2">DSM 8990</strain>
    </source>
</reference>
<dbReference type="Pfam" id="PF18765">
    <property type="entry name" value="Polbeta"/>
    <property type="match status" value="1"/>
</dbReference>
<dbReference type="RefSeq" id="WP_045170492.1">
    <property type="nucleotide sequence ID" value="NZ_CP113865.1"/>
</dbReference>
<dbReference type="InterPro" id="IPR052930">
    <property type="entry name" value="TA_antitoxin_MntA"/>
</dbReference>
<dbReference type="Proteomes" id="UP001164909">
    <property type="component" value="Chromosome"/>
</dbReference>
<sequence>MNIEEVKKTIVEFLNEKISPWLVILFGSIIKENFRPDSDIDIAYFSDIDIDNYERFLIAQELANILNRDVDLIDLKKASAVFKTQIISTGEVIFCSDETRKMYFFMRTYKEYALLNEEREVVLKSLFEGSNNSYDR</sequence>
<dbReference type="NCBIfam" id="NF047752">
    <property type="entry name" value="MntA_antitoxin"/>
    <property type="match status" value="1"/>
</dbReference>
<dbReference type="PANTHER" id="PTHR43852">
    <property type="entry name" value="NUCLEOTIDYLTRANSFERASE"/>
    <property type="match status" value="1"/>
</dbReference>